<evidence type="ECO:0000313" key="2">
    <source>
        <dbReference type="EMBL" id="GLK66026.1"/>
    </source>
</evidence>
<dbReference type="AlphaFoldDB" id="A0AAD3P0Q3"/>
<evidence type="ECO:0000313" key="3">
    <source>
        <dbReference type="Proteomes" id="UP001143349"/>
    </source>
</evidence>
<protein>
    <recommendedName>
        <fullName evidence="4">Cellulose biosynthesis protein BcsS</fullName>
    </recommendedName>
</protein>
<accession>A0AAD3P0Q3</accession>
<feature type="signal peptide" evidence="1">
    <location>
        <begin position="1"/>
        <end position="21"/>
    </location>
</feature>
<keyword evidence="3" id="KW-1185">Reference proteome</keyword>
<gene>
    <name evidence="2" type="ORF">GCM10017635_35030</name>
</gene>
<dbReference type="RefSeq" id="WP_271180304.1">
    <property type="nucleotide sequence ID" value="NZ_BSFH01000098.1"/>
</dbReference>
<reference evidence="2" key="1">
    <citation type="journal article" date="2014" name="Int. J. Syst. Evol. Microbiol.">
        <title>Complete genome sequence of Corynebacterium casei LMG S-19264T (=DSM 44701T), isolated from a smear-ripened cheese.</title>
        <authorList>
            <consortium name="US DOE Joint Genome Institute (JGI-PGF)"/>
            <person name="Walter F."/>
            <person name="Albersmeier A."/>
            <person name="Kalinowski J."/>
            <person name="Ruckert C."/>
        </authorList>
    </citation>
    <scope>NUCLEOTIDE SEQUENCE</scope>
    <source>
        <strain evidence="2">VKM B-2222</strain>
    </source>
</reference>
<evidence type="ECO:0000256" key="1">
    <source>
        <dbReference type="SAM" id="SignalP"/>
    </source>
</evidence>
<keyword evidence="1" id="KW-0732">Signal</keyword>
<dbReference type="EMBL" id="BSFH01000098">
    <property type="protein sequence ID" value="GLK66026.1"/>
    <property type="molecule type" value="Genomic_DNA"/>
</dbReference>
<comment type="caution">
    <text evidence="2">The sequence shown here is derived from an EMBL/GenBank/DDBJ whole genome shotgun (WGS) entry which is preliminary data.</text>
</comment>
<reference evidence="2" key="2">
    <citation type="submission" date="2023-01" db="EMBL/GenBank/DDBJ databases">
        <authorList>
            <person name="Sun Q."/>
            <person name="Evtushenko L."/>
        </authorList>
    </citation>
    <scope>NUCLEOTIDE SEQUENCE</scope>
    <source>
        <strain evidence="2">VKM B-2222</strain>
    </source>
</reference>
<organism evidence="2 3">
    <name type="scientific">Paracoccus kondratievae</name>
    <dbReference type="NCBI Taxonomy" id="135740"/>
    <lineage>
        <taxon>Bacteria</taxon>
        <taxon>Pseudomonadati</taxon>
        <taxon>Pseudomonadota</taxon>
        <taxon>Alphaproteobacteria</taxon>
        <taxon>Rhodobacterales</taxon>
        <taxon>Paracoccaceae</taxon>
        <taxon>Paracoccus</taxon>
    </lineage>
</organism>
<name>A0AAD3P0Q3_9RHOB</name>
<sequence length="246" mass="26501">MLCRIFGLILCLLFSAGFADASPWARGKRGVFLSLSGERDHEGNGYLGLYGEYGLSPRDTLGFELGRASGGESSAMIWWQRSLDQGAGPDRWVVSAGGGVLKRGGDYLPLAQVGVGWGRGWDALPLLRALHGGGWLSVEARYRVALRWKDGEAWSELASQGAGLFSYLTPEATAKAELTFGWHTTDTMMLINQLRFEDRTDTGFSASLATTVVRDLAGPVRLEVGAVLPLSGAGETAVRIGTWVEF</sequence>
<proteinExistence type="predicted"/>
<dbReference type="Proteomes" id="UP001143349">
    <property type="component" value="Unassembled WGS sequence"/>
</dbReference>
<evidence type="ECO:0008006" key="4">
    <source>
        <dbReference type="Google" id="ProtNLM"/>
    </source>
</evidence>
<feature type="chain" id="PRO_5042010319" description="Cellulose biosynthesis protein BcsS" evidence="1">
    <location>
        <begin position="22"/>
        <end position="246"/>
    </location>
</feature>